<dbReference type="Proteomes" id="UP001163321">
    <property type="component" value="Chromosome 8"/>
</dbReference>
<sequence>MLMYPIVYISEFDGLQSIPDQQRRPTPSELSFGNVGKVPAGPLAADVPVEAGLLAADVPDAAESVAAETVAANAPVTANVPTNNDAHRNVPHKIWRYCVCGGTYEPQDGGIALRDTGSNKCECEYVEIMKGAVKKGVVGQWTNRVPDQKGTHTGHLPLTTGWALLDATCNRLGVTAVKDMSSAIFWFIFRLFSFCSAIKD</sequence>
<accession>A0ACC0VLM9</accession>
<evidence type="ECO:0000313" key="2">
    <source>
        <dbReference type="Proteomes" id="UP001163321"/>
    </source>
</evidence>
<keyword evidence="2" id="KW-1185">Reference proteome</keyword>
<dbReference type="EMBL" id="CM047587">
    <property type="protein sequence ID" value="KAI9907245.1"/>
    <property type="molecule type" value="Genomic_DNA"/>
</dbReference>
<gene>
    <name evidence="1" type="ORF">PsorP6_004073</name>
</gene>
<reference evidence="1 2" key="1">
    <citation type="journal article" date="2022" name="bioRxiv">
        <title>The genome of the oomycete Peronosclerospora sorghi, a cosmopolitan pathogen of maize and sorghum, is inflated with dispersed pseudogenes.</title>
        <authorList>
            <person name="Fletcher K."/>
            <person name="Martin F."/>
            <person name="Isakeit T."/>
            <person name="Cavanaugh K."/>
            <person name="Magill C."/>
            <person name="Michelmore R."/>
        </authorList>
    </citation>
    <scope>NUCLEOTIDE SEQUENCE [LARGE SCALE GENOMIC DNA]</scope>
    <source>
        <strain evidence="1">P6</strain>
    </source>
</reference>
<protein>
    <submittedName>
        <fullName evidence="1">Uncharacterized protein</fullName>
    </submittedName>
</protein>
<name>A0ACC0VLM9_9STRA</name>
<organism evidence="1 2">
    <name type="scientific">Peronosclerospora sorghi</name>
    <dbReference type="NCBI Taxonomy" id="230839"/>
    <lineage>
        <taxon>Eukaryota</taxon>
        <taxon>Sar</taxon>
        <taxon>Stramenopiles</taxon>
        <taxon>Oomycota</taxon>
        <taxon>Peronosporomycetes</taxon>
        <taxon>Peronosporales</taxon>
        <taxon>Peronosporaceae</taxon>
        <taxon>Peronosclerospora</taxon>
    </lineage>
</organism>
<evidence type="ECO:0000313" key="1">
    <source>
        <dbReference type="EMBL" id="KAI9907245.1"/>
    </source>
</evidence>
<comment type="caution">
    <text evidence="1">The sequence shown here is derived from an EMBL/GenBank/DDBJ whole genome shotgun (WGS) entry which is preliminary data.</text>
</comment>
<proteinExistence type="predicted"/>